<keyword evidence="3" id="KW-1185">Reference proteome</keyword>
<organism evidence="2 3">
    <name type="scientific">Linnemannia elongata AG-77</name>
    <dbReference type="NCBI Taxonomy" id="1314771"/>
    <lineage>
        <taxon>Eukaryota</taxon>
        <taxon>Fungi</taxon>
        <taxon>Fungi incertae sedis</taxon>
        <taxon>Mucoromycota</taxon>
        <taxon>Mortierellomycotina</taxon>
        <taxon>Mortierellomycetes</taxon>
        <taxon>Mortierellales</taxon>
        <taxon>Mortierellaceae</taxon>
        <taxon>Linnemannia</taxon>
    </lineage>
</organism>
<sequence>MRLVFFFVTAIFLSLEVQSRPAPPSTVSETSSSLRLWDKNHPGTVRDVLHLFARALTAQTPAQALCVINFVRVLIVLSVAQVLTAQPRALVPYAQFPAMVLSVEVQKIFSSFFTSLYCIRPG</sequence>
<keyword evidence="1" id="KW-0732">Signal</keyword>
<feature type="chain" id="PRO_5008275838" evidence="1">
    <location>
        <begin position="20"/>
        <end position="122"/>
    </location>
</feature>
<feature type="signal peptide" evidence="1">
    <location>
        <begin position="1"/>
        <end position="19"/>
    </location>
</feature>
<name>A0A197JE88_9FUNG</name>
<evidence type="ECO:0000256" key="1">
    <source>
        <dbReference type="SAM" id="SignalP"/>
    </source>
</evidence>
<dbReference type="AlphaFoldDB" id="A0A197JE88"/>
<dbReference type="EMBL" id="KV442141">
    <property type="protein sequence ID" value="OAQ22811.1"/>
    <property type="molecule type" value="Genomic_DNA"/>
</dbReference>
<evidence type="ECO:0000313" key="3">
    <source>
        <dbReference type="Proteomes" id="UP000078512"/>
    </source>
</evidence>
<reference evidence="2 3" key="1">
    <citation type="submission" date="2016-05" db="EMBL/GenBank/DDBJ databases">
        <title>Genome sequencing reveals origins of a unique bacterial endosymbiosis in the earliest lineages of terrestrial Fungi.</title>
        <authorList>
            <consortium name="DOE Joint Genome Institute"/>
            <person name="Uehling J."/>
            <person name="Gryganskyi A."/>
            <person name="Hameed K."/>
            <person name="Tschaplinski T."/>
            <person name="Misztal P."/>
            <person name="Wu S."/>
            <person name="Desiro A."/>
            <person name="Vande Pol N."/>
            <person name="Du Z.-Y."/>
            <person name="Zienkiewicz A."/>
            <person name="Zienkiewicz K."/>
            <person name="Morin E."/>
            <person name="Tisserant E."/>
            <person name="Splivallo R."/>
            <person name="Hainaut M."/>
            <person name="Henrissat B."/>
            <person name="Ohm R."/>
            <person name="Kuo A."/>
            <person name="Yan J."/>
            <person name="Lipzen A."/>
            <person name="Nolan M."/>
            <person name="Labutti K."/>
            <person name="Barry K."/>
            <person name="Goldstein A."/>
            <person name="Labbe J."/>
            <person name="Schadt C."/>
            <person name="Tuskan G."/>
            <person name="Grigoriev I."/>
            <person name="Martin F."/>
            <person name="Vilgalys R."/>
            <person name="Bonito G."/>
        </authorList>
    </citation>
    <scope>NUCLEOTIDE SEQUENCE [LARGE SCALE GENOMIC DNA]</scope>
    <source>
        <strain evidence="2 3">AG-77</strain>
    </source>
</reference>
<accession>A0A197JE88</accession>
<evidence type="ECO:0000313" key="2">
    <source>
        <dbReference type="EMBL" id="OAQ22811.1"/>
    </source>
</evidence>
<protein>
    <submittedName>
        <fullName evidence="2">Uncharacterized protein</fullName>
    </submittedName>
</protein>
<gene>
    <name evidence="2" type="ORF">K457DRAFT_25746</name>
</gene>
<dbReference type="Proteomes" id="UP000078512">
    <property type="component" value="Unassembled WGS sequence"/>
</dbReference>
<proteinExistence type="predicted"/>